<proteinExistence type="predicted"/>
<dbReference type="InterPro" id="IPR020849">
    <property type="entry name" value="Small_GTPase_Ras-type"/>
</dbReference>
<dbReference type="InterPro" id="IPR027417">
    <property type="entry name" value="P-loop_NTPase"/>
</dbReference>
<keyword evidence="4" id="KW-1185">Reference proteome</keyword>
<dbReference type="GO" id="GO:0003924">
    <property type="term" value="F:GTPase activity"/>
    <property type="evidence" value="ECO:0007669"/>
    <property type="project" value="InterPro"/>
</dbReference>
<dbReference type="EMBL" id="LDEV01002733">
    <property type="protein sequence ID" value="KLJ07864.1"/>
    <property type="molecule type" value="Genomic_DNA"/>
</dbReference>
<dbReference type="SUPFAM" id="SSF52540">
    <property type="entry name" value="P-loop containing nucleoside triphosphate hydrolases"/>
    <property type="match status" value="1"/>
</dbReference>
<evidence type="ECO:0000256" key="2">
    <source>
        <dbReference type="ARBA" id="ARBA00023134"/>
    </source>
</evidence>
<dbReference type="PROSITE" id="PS51419">
    <property type="entry name" value="RAB"/>
    <property type="match status" value="1"/>
</dbReference>
<evidence type="ECO:0000313" key="4">
    <source>
        <dbReference type="Proteomes" id="UP000053573"/>
    </source>
</evidence>
<dbReference type="GO" id="GO:0016020">
    <property type="term" value="C:membrane"/>
    <property type="evidence" value="ECO:0007669"/>
    <property type="project" value="InterPro"/>
</dbReference>
<protein>
    <submittedName>
        <fullName evidence="3">Uncharacterized protein</fullName>
    </submittedName>
</protein>
<evidence type="ECO:0000313" key="3">
    <source>
        <dbReference type="EMBL" id="KLJ07864.1"/>
    </source>
</evidence>
<dbReference type="GO" id="GO:0007165">
    <property type="term" value="P:signal transduction"/>
    <property type="evidence" value="ECO:0007669"/>
    <property type="project" value="InterPro"/>
</dbReference>
<dbReference type="Proteomes" id="UP000053573">
    <property type="component" value="Unassembled WGS sequence"/>
</dbReference>
<keyword evidence="2" id="KW-0342">GTP-binding</keyword>
<dbReference type="AlphaFoldDB" id="A0A0H1B8V2"/>
<dbReference type="Gene3D" id="3.40.50.300">
    <property type="entry name" value="P-loop containing nucleotide triphosphate hydrolases"/>
    <property type="match status" value="2"/>
</dbReference>
<gene>
    <name evidence="3" type="ORF">EMPG_16646</name>
</gene>
<name>A0A0H1B8V2_9EURO</name>
<accession>A0A0H1B8V2</accession>
<dbReference type="STRING" id="2060906.A0A0H1B8V2"/>
<dbReference type="OrthoDB" id="4500237at2759"/>
<dbReference type="PROSITE" id="PS51421">
    <property type="entry name" value="RAS"/>
    <property type="match status" value="1"/>
</dbReference>
<organism evidence="3 4">
    <name type="scientific">Blastomyces silverae</name>
    <dbReference type="NCBI Taxonomy" id="2060906"/>
    <lineage>
        <taxon>Eukaryota</taxon>
        <taxon>Fungi</taxon>
        <taxon>Dikarya</taxon>
        <taxon>Ascomycota</taxon>
        <taxon>Pezizomycotina</taxon>
        <taxon>Eurotiomycetes</taxon>
        <taxon>Eurotiomycetidae</taxon>
        <taxon>Onygenales</taxon>
        <taxon>Ajellomycetaceae</taxon>
        <taxon>Blastomyces</taxon>
    </lineage>
</organism>
<sequence>MSRPRKEVVFFRGAWLETYDPYYGEDFRKQMAVDDKAVVIEILEYYYGDEHNRLVHHFFRETHALILTLDVTSREQLDLIQQTHAAFLSFMRRYGSTPCVFPSWPIYKASSKDEATQPQTFTCFPRLPQELQIAVLREALTCPDPVPLPMPHVAGINLNILKACKLFYEEGSRIFWKENTFLPLKPMTLVAETGWVTPSKPRAVTTEEGQKLARRLGCKYVELSSRYNEPVVDVVADLVREHRAVVAAAPDEFDGASEARGIINLTPNYRVGLWLRMSNRRHSREALRSLVRSFKRRASRIFVTK</sequence>
<dbReference type="SMART" id="SM00173">
    <property type="entry name" value="RAS"/>
    <property type="match status" value="1"/>
</dbReference>
<dbReference type="GO" id="GO:0005525">
    <property type="term" value="F:GTP binding"/>
    <property type="evidence" value="ECO:0007669"/>
    <property type="project" value="UniProtKB-KW"/>
</dbReference>
<reference evidence="4" key="1">
    <citation type="journal article" date="2015" name="PLoS Genet.">
        <title>The dynamic genome and transcriptome of the human fungal pathogen Blastomyces and close relative Emmonsia.</title>
        <authorList>
            <person name="Munoz J.F."/>
            <person name="Gauthier G.M."/>
            <person name="Desjardins C.A."/>
            <person name="Gallo J.E."/>
            <person name="Holder J."/>
            <person name="Sullivan T.D."/>
            <person name="Marty A.J."/>
            <person name="Carmen J.C."/>
            <person name="Chen Z."/>
            <person name="Ding L."/>
            <person name="Gujja S."/>
            <person name="Magrini V."/>
            <person name="Misas E."/>
            <person name="Mitreva M."/>
            <person name="Priest M."/>
            <person name="Saif S."/>
            <person name="Whiston E.A."/>
            <person name="Young S."/>
            <person name="Zeng Q."/>
            <person name="Goldman W.E."/>
            <person name="Mardis E.R."/>
            <person name="Taylor J.W."/>
            <person name="McEwen J.G."/>
            <person name="Clay O.K."/>
            <person name="Klein B.S."/>
            <person name="Cuomo C.A."/>
        </authorList>
    </citation>
    <scope>NUCLEOTIDE SEQUENCE [LARGE SCALE GENOMIC DNA]</scope>
    <source>
        <strain evidence="4">UAMH 139</strain>
    </source>
</reference>
<dbReference type="PANTHER" id="PTHR24070">
    <property type="entry name" value="RAS, DI-RAS, AND RHEB FAMILY MEMBERS OF SMALL GTPASE SUPERFAMILY"/>
    <property type="match status" value="1"/>
</dbReference>
<evidence type="ECO:0000256" key="1">
    <source>
        <dbReference type="ARBA" id="ARBA00022741"/>
    </source>
</evidence>
<keyword evidence="1" id="KW-0547">Nucleotide-binding</keyword>
<dbReference type="InterPro" id="IPR001806">
    <property type="entry name" value="Small_GTPase"/>
</dbReference>
<comment type="caution">
    <text evidence="3">The sequence shown here is derived from an EMBL/GenBank/DDBJ whole genome shotgun (WGS) entry which is preliminary data.</text>
</comment>